<evidence type="ECO:0008006" key="4">
    <source>
        <dbReference type="Google" id="ProtNLM"/>
    </source>
</evidence>
<name>W9YU54_9EURO</name>
<protein>
    <recommendedName>
        <fullName evidence="4">N-acetyltransferase domain-containing protein</fullName>
    </recommendedName>
</protein>
<keyword evidence="3" id="KW-1185">Reference proteome</keyword>
<dbReference type="RefSeq" id="XP_007720267.1">
    <property type="nucleotide sequence ID" value="XM_007722077.1"/>
</dbReference>
<dbReference type="eggNOG" id="ENOG502RT4D">
    <property type="taxonomic scope" value="Eukaryota"/>
</dbReference>
<dbReference type="PANTHER" id="PTHR42791">
    <property type="entry name" value="GNAT FAMILY ACETYLTRANSFERASE"/>
    <property type="match status" value="1"/>
</dbReference>
<dbReference type="AlphaFoldDB" id="W9YU54"/>
<evidence type="ECO:0000313" key="2">
    <source>
        <dbReference type="EMBL" id="EXJ96038.1"/>
    </source>
</evidence>
<sequence length="252" mass="27454">MNVPITTGANISVSSLAIGDQGSGPGSSELSTPSPSSLPKVTASQSPEHAHRLAEVTSRATLTDPLNILFQQDKTGSATPPTPNLLYKAAKGRMDTKIAAGSFIVEAGDFAAVACWEPPSATPPPLTGEQLDRLEHEKPIFGQFIRDVERIRQACLGPDQQQYWTLSLMARDPERKTKGAVRAVIQPYVARAKQEKMPIWLVAGNARARDVYAYFGFRVVDTIWSYSKEKGDGDERAEGVPSWCMVCNWPPE</sequence>
<comment type="caution">
    <text evidence="2">The sequence shown here is derived from an EMBL/GenBank/DDBJ whole genome shotgun (WGS) entry which is preliminary data.</text>
</comment>
<feature type="compositionally biased region" description="Low complexity" evidence="1">
    <location>
        <begin position="26"/>
        <end position="39"/>
    </location>
</feature>
<dbReference type="Proteomes" id="UP000019484">
    <property type="component" value="Unassembled WGS sequence"/>
</dbReference>
<dbReference type="OrthoDB" id="410198at2759"/>
<dbReference type="Gene3D" id="3.40.630.30">
    <property type="match status" value="1"/>
</dbReference>
<dbReference type="SUPFAM" id="SSF55729">
    <property type="entry name" value="Acyl-CoA N-acyltransferases (Nat)"/>
    <property type="match status" value="1"/>
</dbReference>
<dbReference type="STRING" id="1182541.W9YU54"/>
<evidence type="ECO:0000256" key="1">
    <source>
        <dbReference type="SAM" id="MobiDB-lite"/>
    </source>
</evidence>
<feature type="region of interest" description="Disordered" evidence="1">
    <location>
        <begin position="16"/>
        <end position="49"/>
    </location>
</feature>
<gene>
    <name evidence="2" type="ORF">A1O1_01164</name>
</gene>
<dbReference type="HOGENOM" id="CLU_069195_1_0_1"/>
<dbReference type="InterPro" id="IPR052523">
    <property type="entry name" value="Trichothecene_AcTrans"/>
</dbReference>
<dbReference type="EMBL" id="AMWN01000001">
    <property type="protein sequence ID" value="EXJ96038.1"/>
    <property type="molecule type" value="Genomic_DNA"/>
</dbReference>
<dbReference type="InterPro" id="IPR016181">
    <property type="entry name" value="Acyl_CoA_acyltransferase"/>
</dbReference>
<evidence type="ECO:0000313" key="3">
    <source>
        <dbReference type="Proteomes" id="UP000019484"/>
    </source>
</evidence>
<dbReference type="GeneID" id="19156066"/>
<proteinExistence type="predicted"/>
<accession>W9YU54</accession>
<reference evidence="2 3" key="1">
    <citation type="submission" date="2013-03" db="EMBL/GenBank/DDBJ databases">
        <title>The Genome Sequence of Capronia coronata CBS 617.96.</title>
        <authorList>
            <consortium name="The Broad Institute Genomics Platform"/>
            <person name="Cuomo C."/>
            <person name="de Hoog S."/>
            <person name="Gorbushina A."/>
            <person name="Walker B."/>
            <person name="Young S.K."/>
            <person name="Zeng Q."/>
            <person name="Gargeya S."/>
            <person name="Fitzgerald M."/>
            <person name="Haas B."/>
            <person name="Abouelleil A."/>
            <person name="Allen A.W."/>
            <person name="Alvarado L."/>
            <person name="Arachchi H.M."/>
            <person name="Berlin A.M."/>
            <person name="Chapman S.B."/>
            <person name="Gainer-Dewar J."/>
            <person name="Goldberg J."/>
            <person name="Griggs A."/>
            <person name="Gujja S."/>
            <person name="Hansen M."/>
            <person name="Howarth C."/>
            <person name="Imamovic A."/>
            <person name="Ireland A."/>
            <person name="Larimer J."/>
            <person name="McCowan C."/>
            <person name="Murphy C."/>
            <person name="Pearson M."/>
            <person name="Poon T.W."/>
            <person name="Priest M."/>
            <person name="Roberts A."/>
            <person name="Saif S."/>
            <person name="Shea T."/>
            <person name="Sisk P."/>
            <person name="Sykes S."/>
            <person name="Wortman J."/>
            <person name="Nusbaum C."/>
            <person name="Birren B."/>
        </authorList>
    </citation>
    <scope>NUCLEOTIDE SEQUENCE [LARGE SCALE GENOMIC DNA]</scope>
    <source>
        <strain evidence="2 3">CBS 617.96</strain>
    </source>
</reference>
<dbReference type="PANTHER" id="PTHR42791:SF1">
    <property type="entry name" value="N-ACETYLTRANSFERASE DOMAIN-CONTAINING PROTEIN"/>
    <property type="match status" value="1"/>
</dbReference>
<organism evidence="2 3">
    <name type="scientific">Capronia coronata CBS 617.96</name>
    <dbReference type="NCBI Taxonomy" id="1182541"/>
    <lineage>
        <taxon>Eukaryota</taxon>
        <taxon>Fungi</taxon>
        <taxon>Dikarya</taxon>
        <taxon>Ascomycota</taxon>
        <taxon>Pezizomycotina</taxon>
        <taxon>Eurotiomycetes</taxon>
        <taxon>Chaetothyriomycetidae</taxon>
        <taxon>Chaetothyriales</taxon>
        <taxon>Herpotrichiellaceae</taxon>
        <taxon>Capronia</taxon>
    </lineage>
</organism>